<protein>
    <recommendedName>
        <fullName evidence="3">HECT domain-containing protein</fullName>
    </recommendedName>
</protein>
<proteinExistence type="predicted"/>
<evidence type="ECO:0000256" key="1">
    <source>
        <dbReference type="ARBA" id="ARBA00022786"/>
    </source>
</evidence>
<evidence type="ECO:0000259" key="3">
    <source>
        <dbReference type="PROSITE" id="PS50237"/>
    </source>
</evidence>
<keyword evidence="5" id="KW-1185">Reference proteome</keyword>
<dbReference type="SUPFAM" id="SSF56204">
    <property type="entry name" value="Hect, E3 ligase catalytic domain"/>
    <property type="match status" value="1"/>
</dbReference>
<keyword evidence="1 2" id="KW-0833">Ubl conjugation pathway</keyword>
<dbReference type="OrthoDB" id="5983847at2759"/>
<dbReference type="InterPro" id="IPR000569">
    <property type="entry name" value="HECT_dom"/>
</dbReference>
<feature type="domain" description="HECT" evidence="3">
    <location>
        <begin position="120"/>
        <end position="152"/>
    </location>
</feature>
<name>A0A2B4RE60_STYPI</name>
<organism evidence="4 5">
    <name type="scientific">Stylophora pistillata</name>
    <name type="common">Smooth cauliflower coral</name>
    <dbReference type="NCBI Taxonomy" id="50429"/>
    <lineage>
        <taxon>Eukaryota</taxon>
        <taxon>Metazoa</taxon>
        <taxon>Cnidaria</taxon>
        <taxon>Anthozoa</taxon>
        <taxon>Hexacorallia</taxon>
        <taxon>Scleractinia</taxon>
        <taxon>Astrocoeniina</taxon>
        <taxon>Pocilloporidae</taxon>
        <taxon>Stylophora</taxon>
    </lineage>
</organism>
<gene>
    <name evidence="4" type="ORF">AWC38_SpisGene21201</name>
</gene>
<dbReference type="EMBL" id="LSMT01000753">
    <property type="protein sequence ID" value="PFX14627.1"/>
    <property type="molecule type" value="Genomic_DNA"/>
</dbReference>
<dbReference type="Gene3D" id="3.30.2410.10">
    <property type="entry name" value="Hect, E3 ligase catalytic domain"/>
    <property type="match status" value="1"/>
</dbReference>
<accession>A0A2B4RE60</accession>
<evidence type="ECO:0000313" key="5">
    <source>
        <dbReference type="Proteomes" id="UP000225706"/>
    </source>
</evidence>
<reference evidence="5" key="1">
    <citation type="journal article" date="2017" name="bioRxiv">
        <title>Comparative analysis of the genomes of Stylophora pistillata and Acropora digitifera provides evidence for extensive differences between species of corals.</title>
        <authorList>
            <person name="Voolstra C.R."/>
            <person name="Li Y."/>
            <person name="Liew Y.J."/>
            <person name="Baumgarten S."/>
            <person name="Zoccola D."/>
            <person name="Flot J.-F."/>
            <person name="Tambutte S."/>
            <person name="Allemand D."/>
            <person name="Aranda M."/>
        </authorList>
    </citation>
    <scope>NUCLEOTIDE SEQUENCE [LARGE SCALE GENOMIC DNA]</scope>
</reference>
<comment type="caution">
    <text evidence="2">Lacks conserved residue(s) required for the propagation of feature annotation.</text>
</comment>
<dbReference type="AlphaFoldDB" id="A0A2B4RE60"/>
<sequence length="339" mass="37777">MTTKKSLEEPVFVTEIQDIPEHHNHNSNNEGSPSLGMLINVPCGYSTTRNSFVTVKVMVKPPMVLRKQQQRRSEFTGQQHKVALKDEISELSGQLLSRDTKRLTVRRKFILLDFKSAIETKLDPKSSLKVFFTGEPAVDDGGPERQLFSELLIIVKEIFFEGGKPVTYAVALNAGDFKTRRKEMGMSILQGCPAPNFMSPDVASYLVGKPLSPSQNKNPLLRTTSERLSKTMTDGQLRTELTCDEVLDVQRKVGHSGVNGMTVKYFVKWMTGSSQIPPIGFPKNFTLEFVHGCLQGCCCRPTVSTCDITIKILVHVSDEHTMKEMITSAVKDSFGFGLI</sequence>
<dbReference type="Proteomes" id="UP000225706">
    <property type="component" value="Unassembled WGS sequence"/>
</dbReference>
<dbReference type="GO" id="GO:0004842">
    <property type="term" value="F:ubiquitin-protein transferase activity"/>
    <property type="evidence" value="ECO:0007669"/>
    <property type="project" value="InterPro"/>
</dbReference>
<dbReference type="PROSITE" id="PS50237">
    <property type="entry name" value="HECT"/>
    <property type="match status" value="1"/>
</dbReference>
<dbReference type="InterPro" id="IPR035983">
    <property type="entry name" value="Hect_E3_ubiquitin_ligase"/>
</dbReference>
<evidence type="ECO:0000256" key="2">
    <source>
        <dbReference type="PROSITE-ProRule" id="PRU00104"/>
    </source>
</evidence>
<dbReference type="Gene3D" id="3.90.1750.10">
    <property type="entry name" value="Hect, E3 ligase catalytic domains"/>
    <property type="match status" value="1"/>
</dbReference>
<evidence type="ECO:0000313" key="4">
    <source>
        <dbReference type="EMBL" id="PFX14627.1"/>
    </source>
</evidence>
<comment type="caution">
    <text evidence="4">The sequence shown here is derived from an EMBL/GenBank/DDBJ whole genome shotgun (WGS) entry which is preliminary data.</text>
</comment>